<evidence type="ECO:0000313" key="4">
    <source>
        <dbReference type="Proteomes" id="UP001152797"/>
    </source>
</evidence>
<dbReference type="GO" id="GO:0003677">
    <property type="term" value="F:DNA binding"/>
    <property type="evidence" value="ECO:0007669"/>
    <property type="project" value="InterPro"/>
</dbReference>
<feature type="non-terminal residue" evidence="2">
    <location>
        <position position="2263"/>
    </location>
</feature>
<dbReference type="SUPFAM" id="SSF56349">
    <property type="entry name" value="DNA breaking-rejoining enzymes"/>
    <property type="match status" value="1"/>
</dbReference>
<organism evidence="2">
    <name type="scientific">Cladocopium goreaui</name>
    <dbReference type="NCBI Taxonomy" id="2562237"/>
    <lineage>
        <taxon>Eukaryota</taxon>
        <taxon>Sar</taxon>
        <taxon>Alveolata</taxon>
        <taxon>Dinophyceae</taxon>
        <taxon>Suessiales</taxon>
        <taxon>Symbiodiniaceae</taxon>
        <taxon>Cladocopium</taxon>
    </lineage>
</organism>
<keyword evidence="4" id="KW-1185">Reference proteome</keyword>
<comment type="caution">
    <text evidence="2">The sequence shown here is derived from an EMBL/GenBank/DDBJ whole genome shotgun (WGS) entry which is preliminary data.</text>
</comment>
<dbReference type="EMBL" id="CAMXCT030001151">
    <property type="protein sequence ID" value="CAL4774598.1"/>
    <property type="molecule type" value="Genomic_DNA"/>
</dbReference>
<evidence type="ECO:0000313" key="3">
    <source>
        <dbReference type="EMBL" id="CAL1140661.1"/>
    </source>
</evidence>
<evidence type="ECO:0000313" key="2">
    <source>
        <dbReference type="EMBL" id="CAI3987286.1"/>
    </source>
</evidence>
<feature type="compositionally biased region" description="Low complexity" evidence="1">
    <location>
        <begin position="1229"/>
        <end position="1241"/>
    </location>
</feature>
<dbReference type="PANTHER" id="PTHR33050:SF7">
    <property type="entry name" value="RIBONUCLEASE H"/>
    <property type="match status" value="1"/>
</dbReference>
<evidence type="ECO:0000256" key="1">
    <source>
        <dbReference type="SAM" id="MobiDB-lite"/>
    </source>
</evidence>
<feature type="region of interest" description="Disordered" evidence="1">
    <location>
        <begin position="1"/>
        <end position="21"/>
    </location>
</feature>
<gene>
    <name evidence="2" type="ORF">C1SCF055_LOCUS14570</name>
</gene>
<feature type="compositionally biased region" description="Basic residues" evidence="1">
    <location>
        <begin position="1217"/>
        <end position="1228"/>
    </location>
</feature>
<feature type="region of interest" description="Disordered" evidence="1">
    <location>
        <begin position="1189"/>
        <end position="1263"/>
    </location>
</feature>
<dbReference type="PANTHER" id="PTHR33050">
    <property type="entry name" value="REVERSE TRANSCRIPTASE DOMAIN-CONTAINING PROTEIN"/>
    <property type="match status" value="1"/>
</dbReference>
<feature type="region of interest" description="Disordered" evidence="1">
    <location>
        <begin position="920"/>
        <end position="964"/>
    </location>
</feature>
<dbReference type="InterPro" id="IPR052055">
    <property type="entry name" value="Hepadnavirus_pol/RT"/>
</dbReference>
<proteinExistence type="predicted"/>
<feature type="compositionally biased region" description="Basic and acidic residues" evidence="1">
    <location>
        <begin position="1242"/>
        <end position="1258"/>
    </location>
</feature>
<feature type="compositionally biased region" description="Polar residues" evidence="1">
    <location>
        <begin position="9"/>
        <end position="21"/>
    </location>
</feature>
<feature type="non-terminal residue" evidence="2">
    <location>
        <position position="1"/>
    </location>
</feature>
<name>A0A9P1C986_9DINO</name>
<dbReference type="EMBL" id="CAMXCT010001151">
    <property type="protein sequence ID" value="CAI3987286.1"/>
    <property type="molecule type" value="Genomic_DNA"/>
</dbReference>
<reference evidence="2" key="1">
    <citation type="submission" date="2022-10" db="EMBL/GenBank/DDBJ databases">
        <authorList>
            <person name="Chen Y."/>
            <person name="Dougan E. K."/>
            <person name="Chan C."/>
            <person name="Rhodes N."/>
            <person name="Thang M."/>
        </authorList>
    </citation>
    <scope>NUCLEOTIDE SEQUENCE</scope>
</reference>
<dbReference type="EMBL" id="CAMXCT020001151">
    <property type="protein sequence ID" value="CAL1140661.1"/>
    <property type="molecule type" value="Genomic_DNA"/>
</dbReference>
<dbReference type="InterPro" id="IPR011010">
    <property type="entry name" value="DNA_brk_join_enz"/>
</dbReference>
<sequence>VRPEDSASMVGSTVGSHGSWSVLVNEQTNVAPPAGRGVPMQFPTPKAPPPGFGPVDKQAALATEADPELTQNVPPHDPQFWAGVFDPPSTVPAAPATQAAKALWDNAQQQAQRLAKQKAQAKRRGQRGIRWGQMPGLNAQNFQFSSRISFSYHMNLFYVRILDGFKLILVGTMTSYGTVPAASQSGRGFALAPELRGYRSDQDMSVQLNYINDVMVANFRDTLFVPSCVVTIFQGWRVVATSFEVGGRLYACSEGGMVAALDFPLCHFEVRMTALSSADSIGMDADRLEFRFRSSGDKLDVACSQAVVPSTWLVVSRVSGPTLIKNAHWCRDHHARIEGPDQTLQLSQLAGVHAHWTATIEAGALEETGPRISAVAVESHPANGHLTCEAPLFRAPKAIVPVEALALQCHDQQLEQEMLVLPRVHGGPSVVPAAQATCSQRALAGPSNPALVVAPVGQRQCLPQSPARLLARKKWLVARSWFKGALWGLVQLRTFLRLLGPLRPFLIEFKAILRSPYSNLALIAAMEVHSAGEFVVRVHEWSSSVPEDSRDALLTNGFMLEQYWSLASSIEKAFFESTANQLGFGTCDPVTTALSAETASARQARAVRALLERPAQQPRKILKKTESDPSTTPLLNQAEIVQKRATTLKEANPIPIEVIGCMEQFVADVEEADAARLFVWWWLCMVFASLRFDDAVHVKPHELILTDEGLFGERSKGRDYWMRDLNTRDAFRDAPAAYQRSVQWLRHLAKFALKKYFQGEEQAIKLAESKLHGITAHSARVTLLDAAVHAGRSTEEIGLQANWKNPGPLVLKYTRNRTSVPAQMVQQLVKDMVDHSHPFEVPADAVLDDGAETALDEVQFFVKTHGSRANQDFRFHCSQVGDTSVVACGRLTIEECTETGSVLPDPSLLCKRCAQARPDVVSRPQERGNIRDAGGYHSHGQADDQDSDAGSHPARRRSTCSRTGFDLTGSGLEDMLYTMQDHFAARRAKMEEAPSKVPEIPGEDHAEFRETFVSRHPDVVLPVHREPHRKFVERVQRDHLVHGFVHFYEVGEIRTRNEQIAQKSGLSKNAEDLLRVVTIDQPATASSESQVMDKLHAFFITLEYLNICEFSFKAGPLKYLAELEEWRHENRGLALLLAADSLIRKKVHRVSSDQRKKFGTFSAALLEVLTNHKQLWNDARSSAELDKFKQAATSAPTTPPKKRARSTSPPSPPSTAKAKKNRNRRARQKVQLQQAKAVLAKQSDRDKPDSKEPSRDARVPPAEWQKITSFKYGGPKRCPFFNCSLGCSNDGSLSSAERSSSPSSVEGSFAGSWATILSHLPSLRKQGRFFLELFSGTAGITEAVQLTGVPVLPPIDIVLSEMVKEVSDVVDAQVWQRVLRVLREGVVFYLHCGTPCNTFSSARKDDGGPPPLRSLECPMGLPDLSPDNWCLVQLGNLFLGHTCEACVIVFDHGGDFSIENPLLSLMWVTYLMDNLIVHARALAIDLEQCAFGAPSRKPTRLECSNELFDPLAITCPGGHDHIKLKGKVTDPATGKRVFKTKAAQVYPWALCAAFASVVHALWQDPFQHLQASFQLVTPASDRKRQLGSCKPWLGHRQMSSAQRAQWAGYQLKRGAAKPLLHIEMEPGQAIEAALHVIHPFTLAAPLSAPEEKALGELRRPAHAVVQHRGHLLRRWSQIAVDLLPQSVQAIRQLPDAPLRRLLLGGADHEPPVLGQVCHVALYAAMLDACQSVDRALPQLLLEGFPIVGEIARTGRWPAYDKPQKDIPVREALGRAWAIRRKIIQRVLQKIWEASLEVTKITEKLQLPSTDTNVVALRMLKSIKPDEELAGWVLDERKAYRQVAIRPDHRRFSVICLKNPKSGAPNFFIMVGHSFGLVSAVYNYNRRSAAINEFLVSLFGLVAFSFYDDKYGFEPKSTVESARLVAESVHFWLGARFDQKKLQLSEAPTILGVTYNLSAMQLEIKADRKEEIANEIDAILASGLLDPGSAGKLKGKLMFGSSQLWGKVGRAFLRVISERQYLRFPVGHEFKLDPALKKALNHWRRLVLHGPPRPIETVSEKLVDAVVFTDGFTPDPRSNQREPDRVGAVLFDRRIGRPRQFTAVIPERVKKRWLQRATQIVPVEMIAAVLALETFADRLRGVDILLLIDSEAVEGSLIKGYSSREDLCELISVFWDLAFQLRVRVFIDRISTDANPADWPSRDKMFIGESIGWGLMSCGRRRSLSEWRAWSDRWPFWREVRDQLQASSLEKPIPPTLGYFAWLR</sequence>
<dbReference type="Proteomes" id="UP001152797">
    <property type="component" value="Unassembled WGS sequence"/>
</dbReference>
<dbReference type="OrthoDB" id="419294at2759"/>
<accession>A0A9P1C986</accession>
<feature type="region of interest" description="Disordered" evidence="1">
    <location>
        <begin position="31"/>
        <end position="50"/>
    </location>
</feature>
<reference evidence="3" key="2">
    <citation type="submission" date="2024-04" db="EMBL/GenBank/DDBJ databases">
        <authorList>
            <person name="Chen Y."/>
            <person name="Shah S."/>
            <person name="Dougan E. K."/>
            <person name="Thang M."/>
            <person name="Chan C."/>
        </authorList>
    </citation>
    <scope>NUCLEOTIDE SEQUENCE [LARGE SCALE GENOMIC DNA]</scope>
</reference>
<protein>
    <submittedName>
        <fullName evidence="2">Uncharacterized protein</fullName>
    </submittedName>
</protein>